<dbReference type="AlphaFoldDB" id="A0A502E760"/>
<feature type="compositionally biased region" description="Pro residues" evidence="1">
    <location>
        <begin position="57"/>
        <end position="80"/>
    </location>
</feature>
<protein>
    <submittedName>
        <fullName evidence="2">Uncharacterized protein</fullName>
    </submittedName>
</protein>
<feature type="compositionally biased region" description="Pro residues" evidence="1">
    <location>
        <begin position="97"/>
        <end position="111"/>
    </location>
</feature>
<name>A0A502E760_9MYCO</name>
<sequence>MDSPRSGFRRAAAASWALMGLGVAGVAGASALAYADTVKPPPKAPIVAVDPAPPELIPSPILAPPPPPDVPATTVDPPPMAAETPVQQTPEYTPAPQYTPEPQYTPVPQHTPVPEYTTQAPKPTTLPTTKRRLAPTTVMAPNYSPQITISRGS</sequence>
<organism evidence="2 3">
    <name type="scientific">Mycolicibacterium hodleri</name>
    <dbReference type="NCBI Taxonomy" id="49897"/>
    <lineage>
        <taxon>Bacteria</taxon>
        <taxon>Bacillati</taxon>
        <taxon>Actinomycetota</taxon>
        <taxon>Actinomycetes</taxon>
        <taxon>Mycobacteriales</taxon>
        <taxon>Mycobacteriaceae</taxon>
        <taxon>Mycolicibacterium</taxon>
    </lineage>
</organism>
<dbReference type="EMBL" id="RCZG01000007">
    <property type="protein sequence ID" value="TPG32682.1"/>
    <property type="molecule type" value="Genomic_DNA"/>
</dbReference>
<proteinExistence type="predicted"/>
<gene>
    <name evidence="2" type="ORF">EAH80_17875</name>
</gene>
<dbReference type="RefSeq" id="WP_140693682.1">
    <property type="nucleotide sequence ID" value="NZ_RCZG01000007.1"/>
</dbReference>
<evidence type="ECO:0000313" key="3">
    <source>
        <dbReference type="Proteomes" id="UP000320095"/>
    </source>
</evidence>
<keyword evidence="3" id="KW-1185">Reference proteome</keyword>
<feature type="region of interest" description="Disordered" evidence="1">
    <location>
        <begin position="57"/>
        <end position="153"/>
    </location>
</feature>
<reference evidence="2 3" key="1">
    <citation type="journal article" date="2019" name="Environ. Microbiol.">
        <title>Species interactions and distinct microbial communities in high Arctic permafrost affected cryosols are associated with the CH4 and CO2 gas fluxes.</title>
        <authorList>
            <person name="Altshuler I."/>
            <person name="Hamel J."/>
            <person name="Turney S."/>
            <person name="Magnuson E."/>
            <person name="Levesque R."/>
            <person name="Greer C."/>
            <person name="Whyte L.G."/>
        </authorList>
    </citation>
    <scope>NUCLEOTIDE SEQUENCE [LARGE SCALE GENOMIC DNA]</scope>
    <source>
        <strain evidence="2 3">S5.20</strain>
    </source>
</reference>
<feature type="compositionally biased region" description="Polar residues" evidence="1">
    <location>
        <begin position="143"/>
        <end position="153"/>
    </location>
</feature>
<evidence type="ECO:0000256" key="1">
    <source>
        <dbReference type="SAM" id="MobiDB-lite"/>
    </source>
</evidence>
<feature type="compositionally biased region" description="Low complexity" evidence="1">
    <location>
        <begin position="117"/>
        <end position="128"/>
    </location>
</feature>
<accession>A0A502E760</accession>
<dbReference type="Proteomes" id="UP000320095">
    <property type="component" value="Unassembled WGS sequence"/>
</dbReference>
<evidence type="ECO:0000313" key="2">
    <source>
        <dbReference type="EMBL" id="TPG32682.1"/>
    </source>
</evidence>
<comment type="caution">
    <text evidence="2">The sequence shown here is derived from an EMBL/GenBank/DDBJ whole genome shotgun (WGS) entry which is preliminary data.</text>
</comment>